<evidence type="ECO:0000259" key="13">
    <source>
        <dbReference type="SMART" id="SM00670"/>
    </source>
</evidence>
<dbReference type="InterPro" id="IPR029060">
    <property type="entry name" value="PIN-like_dom_sf"/>
</dbReference>
<dbReference type="SUPFAM" id="SSF50249">
    <property type="entry name" value="Nucleic acid-binding proteins"/>
    <property type="match status" value="3"/>
</dbReference>
<dbReference type="GO" id="GO:0000177">
    <property type="term" value="C:cytoplasmic exosome (RNase complex)"/>
    <property type="evidence" value="ECO:0007669"/>
    <property type="project" value="TreeGrafter"/>
</dbReference>
<dbReference type="Gene3D" id="2.40.50.140">
    <property type="entry name" value="Nucleic acid-binding proteins"/>
    <property type="match status" value="1"/>
</dbReference>
<dbReference type="Gene3D" id="2.40.50.690">
    <property type="match status" value="1"/>
</dbReference>
<dbReference type="SMART" id="SM00670">
    <property type="entry name" value="PINc"/>
    <property type="match status" value="1"/>
</dbReference>
<evidence type="ECO:0000256" key="6">
    <source>
        <dbReference type="ARBA" id="ARBA00022835"/>
    </source>
</evidence>
<evidence type="ECO:0000259" key="14">
    <source>
        <dbReference type="SMART" id="SM00955"/>
    </source>
</evidence>
<dbReference type="PANTHER" id="PTHR23355:SF35">
    <property type="entry name" value="EXOSOME COMPLEX EXONUCLEASE RRP44"/>
    <property type="match status" value="1"/>
</dbReference>
<evidence type="ECO:0000256" key="4">
    <source>
        <dbReference type="ARBA" id="ARBA00022722"/>
    </source>
</evidence>
<dbReference type="SUPFAM" id="SSF88723">
    <property type="entry name" value="PIN domain-like"/>
    <property type="match status" value="1"/>
</dbReference>
<dbReference type="InterPro" id="IPR002716">
    <property type="entry name" value="PIN_dom"/>
</dbReference>
<keyword evidence="8" id="KW-0694">RNA-binding</keyword>
<dbReference type="PANTHER" id="PTHR23355">
    <property type="entry name" value="RIBONUCLEASE"/>
    <property type="match status" value="1"/>
</dbReference>
<dbReference type="InterPro" id="IPR050180">
    <property type="entry name" value="RNR_Ribonuclease"/>
</dbReference>
<dbReference type="Pfam" id="PF13638">
    <property type="entry name" value="PIN_4"/>
    <property type="match status" value="1"/>
</dbReference>
<dbReference type="Pfam" id="PF00773">
    <property type="entry name" value="RNB"/>
    <property type="match status" value="1"/>
</dbReference>
<protein>
    <recommendedName>
        <fullName evidence="10">Ribosomal RNA-processing protein 44</fullName>
    </recommendedName>
</protein>
<accession>A0A7S4N145</accession>
<name>A0A7S4N145_GUITH</name>
<keyword evidence="6" id="KW-0271">Exosome</keyword>
<dbReference type="InterPro" id="IPR041505">
    <property type="entry name" value="Dis3_CSD2"/>
</dbReference>
<keyword evidence="7" id="KW-0269">Exonuclease</keyword>
<dbReference type="InterPro" id="IPR012340">
    <property type="entry name" value="NA-bd_OB-fold"/>
</dbReference>
<dbReference type="Gene3D" id="2.40.50.700">
    <property type="match status" value="1"/>
</dbReference>
<sequence length="952" mass="107700">MDRQSKIFIKKTRRGVVKKVIREHYLRDDLPTEPDGGWSDGRCVVIDTNVALHQMDFLEVTTSEGVLSNVILLQTVLSEVKHRNLAMYKRLKGMAQAHGRRVFVFANEHHNDTFVKELPGESPNDCNDRAIRVAAAWFQRQLEGEREVFLLTNDRDCRSRAIEQGISCYTVHDFTKEHLPAKYSEYLATNQADEDAARKPDGKEVSYPPHLSAMEIQDGVRQGRFVIGTLHMARDNATEGWVVPTETRHGAKKDDKHGKDKDTGSSSRDLLVSGRLNLNRAMELDKVVVEILPKDQWRAPRQVIVQELDEEEKEKDAAKEETVSEVDLRPTAKVVGIMKRAWRPFCGSIEPPLNPRDKHVLFVPVSKQIPKVRIFTRQVEELLEKRILVAIDSWEADSKFPSGHYVRTIGDIGDIQCESEVILIEHDVCIREFAPAVFKLLPPVGPNGEWEVPEEEIRKRVDLREGYRVCSIDPPGCKDIDDALHVKPLGKGRVEMGVHIADVTHFVAPNNPLDEEARFRGTSVYLVQKRIDMLPSLLTTDLCSLRGQVERLAFSVIWTLDVETAEILDVKFHRSVIKSVAAMTYGQAQEMIDNEEDQSLLAKDLRLMRDMTRKLRQKRVTAGALTLASPEVRFELDSVTHDPIDVGMYVLKETNSMVEEMMLLANCSVAKKIHEHYPNSSMLRRHPAPQDSNFDSLRKISQALGFKLECDSNKSLAESLNKMHIPGNEMANKLLRILATRCMTQAVYFASGDVSSSADFQHYGLATPIYTHFTSPIRRYADVIVHRLLAACLGLCDLPDELAEAAGVSEIADHINHRHRMAQFAGRASTELHAHVFFKNKVVEEEAYVMRLRKNGIVVLIPKYGLESPVILEEKGSSQYKLDADGMCLSSPSRSIRVLDRVKIRISVSTSRMHRTNLQLELLEVYGGFSAVSKEKEEEAASQEPPKKKKKN</sequence>
<dbReference type="FunFam" id="2.40.50.700:FF:000001">
    <property type="entry name" value="Exosome complex exonuclease exoribonuclease (Rrp44)"/>
    <property type="match status" value="1"/>
</dbReference>
<dbReference type="GO" id="GO:0004519">
    <property type="term" value="F:endonuclease activity"/>
    <property type="evidence" value="ECO:0007669"/>
    <property type="project" value="TreeGrafter"/>
</dbReference>
<evidence type="ECO:0000256" key="11">
    <source>
        <dbReference type="RuleBase" id="RU003901"/>
    </source>
</evidence>
<keyword evidence="3" id="KW-0698">rRNA processing</keyword>
<evidence type="ECO:0000313" key="15">
    <source>
        <dbReference type="EMBL" id="CAE2259020.1"/>
    </source>
</evidence>
<dbReference type="GO" id="GO:0003723">
    <property type="term" value="F:RNA binding"/>
    <property type="evidence" value="ECO:0007669"/>
    <property type="project" value="UniProtKB-KW"/>
</dbReference>
<dbReference type="GO" id="GO:0000176">
    <property type="term" value="C:nuclear exosome (RNase complex)"/>
    <property type="evidence" value="ECO:0007669"/>
    <property type="project" value="TreeGrafter"/>
</dbReference>
<feature type="domain" description="PIN" evidence="13">
    <location>
        <begin position="42"/>
        <end position="159"/>
    </location>
</feature>
<evidence type="ECO:0000256" key="9">
    <source>
        <dbReference type="ARBA" id="ARBA00023242"/>
    </source>
</evidence>
<comment type="subcellular location">
    <subcellularLocation>
        <location evidence="1">Nucleus</location>
    </subcellularLocation>
</comment>
<keyword evidence="4" id="KW-0540">Nuclease</keyword>
<evidence type="ECO:0000256" key="5">
    <source>
        <dbReference type="ARBA" id="ARBA00022801"/>
    </source>
</evidence>
<evidence type="ECO:0000256" key="7">
    <source>
        <dbReference type="ARBA" id="ARBA00022839"/>
    </source>
</evidence>
<dbReference type="Pfam" id="PF17215">
    <property type="entry name" value="Rrp44_S1"/>
    <property type="match status" value="1"/>
</dbReference>
<feature type="domain" description="RNB" evidence="14">
    <location>
        <begin position="460"/>
        <end position="795"/>
    </location>
</feature>
<evidence type="ECO:0000256" key="2">
    <source>
        <dbReference type="ARBA" id="ARBA00005785"/>
    </source>
</evidence>
<evidence type="ECO:0000256" key="8">
    <source>
        <dbReference type="ARBA" id="ARBA00022884"/>
    </source>
</evidence>
<dbReference type="EMBL" id="HBKN01005651">
    <property type="protein sequence ID" value="CAE2259020.1"/>
    <property type="molecule type" value="Transcribed_RNA"/>
</dbReference>
<dbReference type="InterPro" id="IPR033771">
    <property type="entry name" value="Rrp44_CSD1"/>
</dbReference>
<comment type="similarity">
    <text evidence="2 11">Belongs to the RNR ribonuclease family.</text>
</comment>
<evidence type="ECO:0000256" key="12">
    <source>
        <dbReference type="SAM" id="MobiDB-lite"/>
    </source>
</evidence>
<feature type="region of interest" description="Disordered" evidence="12">
    <location>
        <begin position="245"/>
        <end position="268"/>
    </location>
</feature>
<dbReference type="SMART" id="SM00955">
    <property type="entry name" value="RNB"/>
    <property type="match status" value="1"/>
</dbReference>
<dbReference type="Gene3D" id="3.40.50.1010">
    <property type="entry name" value="5'-nuclease"/>
    <property type="match status" value="1"/>
</dbReference>
<feature type="compositionally biased region" description="Basic and acidic residues" evidence="12">
    <location>
        <begin position="246"/>
        <end position="263"/>
    </location>
</feature>
<evidence type="ECO:0000256" key="1">
    <source>
        <dbReference type="ARBA" id="ARBA00004123"/>
    </source>
</evidence>
<dbReference type="GO" id="GO:0000175">
    <property type="term" value="F:3'-5'-RNA exonuclease activity"/>
    <property type="evidence" value="ECO:0007669"/>
    <property type="project" value="UniProtKB-ARBA"/>
</dbReference>
<dbReference type="GO" id="GO:0016075">
    <property type="term" value="P:rRNA catabolic process"/>
    <property type="evidence" value="ECO:0007669"/>
    <property type="project" value="TreeGrafter"/>
</dbReference>
<dbReference type="Pfam" id="PF17216">
    <property type="entry name" value="Rrp44_CSD1"/>
    <property type="match status" value="1"/>
</dbReference>
<evidence type="ECO:0000256" key="10">
    <source>
        <dbReference type="ARBA" id="ARBA00077930"/>
    </source>
</evidence>
<organism evidence="15">
    <name type="scientific">Guillardia theta</name>
    <name type="common">Cryptophyte</name>
    <name type="synonym">Cryptomonas phi</name>
    <dbReference type="NCBI Taxonomy" id="55529"/>
    <lineage>
        <taxon>Eukaryota</taxon>
        <taxon>Cryptophyceae</taxon>
        <taxon>Pyrenomonadales</taxon>
        <taxon>Geminigeraceae</taxon>
        <taxon>Guillardia</taxon>
    </lineage>
</organism>
<dbReference type="Pfam" id="PF17849">
    <property type="entry name" value="OB_Dis3"/>
    <property type="match status" value="1"/>
</dbReference>
<proteinExistence type="inferred from homology"/>
<gene>
    <name evidence="15" type="ORF">GTHE00462_LOCUS4548</name>
</gene>
<dbReference type="InterPro" id="IPR022966">
    <property type="entry name" value="RNase_II/R_CS"/>
</dbReference>
<dbReference type="GO" id="GO:0006364">
    <property type="term" value="P:rRNA processing"/>
    <property type="evidence" value="ECO:0007669"/>
    <property type="project" value="UniProtKB-KW"/>
</dbReference>
<dbReference type="AlphaFoldDB" id="A0A7S4N145"/>
<evidence type="ECO:0000256" key="3">
    <source>
        <dbReference type="ARBA" id="ARBA00022552"/>
    </source>
</evidence>
<dbReference type="PROSITE" id="PS01175">
    <property type="entry name" value="RIBONUCLEASE_II"/>
    <property type="match status" value="1"/>
</dbReference>
<keyword evidence="5" id="KW-0378">Hydrolase</keyword>
<dbReference type="GO" id="GO:0071031">
    <property type="term" value="P:nuclear mRNA surveillance of mRNA 3'-end processing"/>
    <property type="evidence" value="ECO:0007669"/>
    <property type="project" value="TreeGrafter"/>
</dbReference>
<dbReference type="InterPro" id="IPR001900">
    <property type="entry name" value="RNase_II/R"/>
</dbReference>
<reference evidence="15" key="1">
    <citation type="submission" date="2021-01" db="EMBL/GenBank/DDBJ databases">
        <authorList>
            <person name="Corre E."/>
            <person name="Pelletier E."/>
            <person name="Niang G."/>
            <person name="Scheremetjew M."/>
            <person name="Finn R."/>
            <person name="Kale V."/>
            <person name="Holt S."/>
            <person name="Cochrane G."/>
            <person name="Meng A."/>
            <person name="Brown T."/>
            <person name="Cohen L."/>
        </authorList>
    </citation>
    <scope>NUCLEOTIDE SEQUENCE</scope>
    <source>
        <strain evidence="15">CCMP 2712</strain>
    </source>
</reference>
<keyword evidence="9" id="KW-0539">Nucleus</keyword>
<dbReference type="CDD" id="cd09862">
    <property type="entry name" value="PIN_Rrp44-like"/>
    <property type="match status" value="1"/>
</dbReference>
<dbReference type="InterPro" id="IPR033770">
    <property type="entry name" value="RRP44_S1"/>
</dbReference>